<evidence type="ECO:0000313" key="2">
    <source>
        <dbReference type="EMBL" id="SCB43234.1"/>
    </source>
</evidence>
<reference evidence="2 3" key="1">
    <citation type="submission" date="2016-08" db="EMBL/GenBank/DDBJ databases">
        <authorList>
            <person name="Seilhamer J.J."/>
        </authorList>
    </citation>
    <scope>NUCLEOTIDE SEQUENCE [LARGE SCALE GENOMIC DNA]</scope>
    <source>
        <strain evidence="2 3">P1-7</strain>
    </source>
</reference>
<sequence length="67" mass="7692">MHYHSDAELFIDGEWRDAPAGETRHARRGRKPTHPVQHPHSEGEPQSGSITEAGPFRCLLWAWRFTS</sequence>
<dbReference type="Proteomes" id="UP000199205">
    <property type="component" value="Unassembled WGS sequence"/>
</dbReference>
<feature type="compositionally biased region" description="Basic and acidic residues" evidence="1">
    <location>
        <begin position="14"/>
        <end position="24"/>
    </location>
</feature>
<protein>
    <submittedName>
        <fullName evidence="2">Uncharacterized protein</fullName>
    </submittedName>
</protein>
<accession>A0A1C3WU05</accession>
<organism evidence="2 3">
    <name type="scientific">Rhizobium lusitanum</name>
    <dbReference type="NCBI Taxonomy" id="293958"/>
    <lineage>
        <taxon>Bacteria</taxon>
        <taxon>Pseudomonadati</taxon>
        <taxon>Pseudomonadota</taxon>
        <taxon>Alphaproteobacteria</taxon>
        <taxon>Hyphomicrobiales</taxon>
        <taxon>Rhizobiaceae</taxon>
        <taxon>Rhizobium/Agrobacterium group</taxon>
        <taxon>Rhizobium</taxon>
    </lineage>
</organism>
<evidence type="ECO:0000256" key="1">
    <source>
        <dbReference type="SAM" id="MobiDB-lite"/>
    </source>
</evidence>
<dbReference type="AlphaFoldDB" id="A0A1C3WU05"/>
<name>A0A1C3WU05_9HYPH</name>
<feature type="region of interest" description="Disordered" evidence="1">
    <location>
        <begin position="14"/>
        <end position="51"/>
    </location>
</feature>
<gene>
    <name evidence="2" type="ORF">GA0061101_1177</name>
</gene>
<proteinExistence type="predicted"/>
<evidence type="ECO:0000313" key="3">
    <source>
        <dbReference type="Proteomes" id="UP000199205"/>
    </source>
</evidence>
<dbReference type="EMBL" id="FMAF01000017">
    <property type="protein sequence ID" value="SCB43234.1"/>
    <property type="molecule type" value="Genomic_DNA"/>
</dbReference>